<organism evidence="2 3">
    <name type="scientific">Anaeromyces robustus</name>
    <dbReference type="NCBI Taxonomy" id="1754192"/>
    <lineage>
        <taxon>Eukaryota</taxon>
        <taxon>Fungi</taxon>
        <taxon>Fungi incertae sedis</taxon>
        <taxon>Chytridiomycota</taxon>
        <taxon>Chytridiomycota incertae sedis</taxon>
        <taxon>Neocallimastigomycetes</taxon>
        <taxon>Neocallimastigales</taxon>
        <taxon>Neocallimastigaceae</taxon>
        <taxon>Anaeromyces</taxon>
    </lineage>
</organism>
<dbReference type="SUPFAM" id="SSF52058">
    <property type="entry name" value="L domain-like"/>
    <property type="match status" value="1"/>
</dbReference>
<name>A0A1Y1X4X6_9FUNG</name>
<evidence type="ECO:0000256" key="1">
    <source>
        <dbReference type="SAM" id="SignalP"/>
    </source>
</evidence>
<dbReference type="Gene3D" id="3.80.10.10">
    <property type="entry name" value="Ribonuclease Inhibitor"/>
    <property type="match status" value="1"/>
</dbReference>
<protein>
    <recommendedName>
        <fullName evidence="4">L domain-like protein</fullName>
    </recommendedName>
</protein>
<keyword evidence="3" id="KW-1185">Reference proteome</keyword>
<dbReference type="EMBL" id="MCFG01000133">
    <property type="protein sequence ID" value="ORX80870.1"/>
    <property type="molecule type" value="Genomic_DNA"/>
</dbReference>
<evidence type="ECO:0008006" key="4">
    <source>
        <dbReference type="Google" id="ProtNLM"/>
    </source>
</evidence>
<comment type="caution">
    <text evidence="2">The sequence shown here is derived from an EMBL/GenBank/DDBJ whole genome shotgun (WGS) entry which is preliminary data.</text>
</comment>
<dbReference type="InterPro" id="IPR032675">
    <property type="entry name" value="LRR_dom_sf"/>
</dbReference>
<feature type="chain" id="PRO_5012621124" description="L domain-like protein" evidence="1">
    <location>
        <begin position="23"/>
        <end position="182"/>
    </location>
</feature>
<reference evidence="2 3" key="1">
    <citation type="submission" date="2016-08" db="EMBL/GenBank/DDBJ databases">
        <title>A Parts List for Fungal Cellulosomes Revealed by Comparative Genomics.</title>
        <authorList>
            <consortium name="DOE Joint Genome Institute"/>
            <person name="Haitjema C.H."/>
            <person name="Gilmore S.P."/>
            <person name="Henske J.K."/>
            <person name="Solomon K.V."/>
            <person name="De Groot R."/>
            <person name="Kuo A."/>
            <person name="Mondo S.J."/>
            <person name="Salamov A.A."/>
            <person name="Labutti K."/>
            <person name="Zhao Z."/>
            <person name="Chiniquy J."/>
            <person name="Barry K."/>
            <person name="Brewer H.M."/>
            <person name="Purvine S.O."/>
            <person name="Wright A.T."/>
            <person name="Boxma B."/>
            <person name="Van Alen T."/>
            <person name="Hackstein J.H."/>
            <person name="Baker S.E."/>
            <person name="Grigoriev I.V."/>
            <person name="O'Malley M.A."/>
        </authorList>
    </citation>
    <scope>NUCLEOTIDE SEQUENCE [LARGE SCALE GENOMIC DNA]</scope>
    <source>
        <strain evidence="2 3">S4</strain>
    </source>
</reference>
<evidence type="ECO:0000313" key="2">
    <source>
        <dbReference type="EMBL" id="ORX80870.1"/>
    </source>
</evidence>
<reference evidence="2 3" key="2">
    <citation type="submission" date="2016-08" db="EMBL/GenBank/DDBJ databases">
        <title>Pervasive Adenine N6-methylation of Active Genes in Fungi.</title>
        <authorList>
            <consortium name="DOE Joint Genome Institute"/>
            <person name="Mondo S.J."/>
            <person name="Dannebaum R.O."/>
            <person name="Kuo R.C."/>
            <person name="Labutti K."/>
            <person name="Haridas S."/>
            <person name="Kuo A."/>
            <person name="Salamov A."/>
            <person name="Ahrendt S.R."/>
            <person name="Lipzen A."/>
            <person name="Sullivan W."/>
            <person name="Andreopoulos W.B."/>
            <person name="Clum A."/>
            <person name="Lindquist E."/>
            <person name="Daum C."/>
            <person name="Ramamoorthy G.K."/>
            <person name="Gryganskyi A."/>
            <person name="Culley D."/>
            <person name="Magnuson J.K."/>
            <person name="James T.Y."/>
            <person name="O'Malley M.A."/>
            <person name="Stajich J.E."/>
            <person name="Spatafora J.W."/>
            <person name="Visel A."/>
            <person name="Grigoriev I.V."/>
        </authorList>
    </citation>
    <scope>NUCLEOTIDE SEQUENCE [LARGE SCALE GENOMIC DNA]</scope>
    <source>
        <strain evidence="2 3">S4</strain>
    </source>
</reference>
<gene>
    <name evidence="2" type="ORF">BCR32DRAFT_17591</name>
</gene>
<keyword evidence="1" id="KW-0732">Signal</keyword>
<dbReference type="Proteomes" id="UP000193944">
    <property type="component" value="Unassembled WGS sequence"/>
</dbReference>
<accession>A0A1Y1X4X6</accession>
<dbReference type="OrthoDB" id="536881at2759"/>
<dbReference type="AlphaFoldDB" id="A0A1Y1X4X6"/>
<evidence type="ECO:0000313" key="3">
    <source>
        <dbReference type="Proteomes" id="UP000193944"/>
    </source>
</evidence>
<sequence>MKFFNLSLLLFNAITFIHLVSCTETVSEECKTLNNYLDRDLYTPCCGFDAECDENGDFKRLSISNTEIDCGYLPLFPKVEKLILTCELSKFPSNVLEMKKLNYLVINAYGVYNNRFTEPIVLPESIGKDLSIMEHLVLNGLRLKTLPESFSEFKNLKFLDIVYNDFESIPESLYETLTHFQV</sequence>
<proteinExistence type="predicted"/>
<feature type="signal peptide" evidence="1">
    <location>
        <begin position="1"/>
        <end position="22"/>
    </location>
</feature>